<reference evidence="1 2" key="1">
    <citation type="submission" date="2018-12" db="EMBL/GenBank/DDBJ databases">
        <title>Genomic insights into the evolutionary origins and pathogenicity of five Vibrio parahaemolyticus strains isolated from the shrimp with acute hepatopancreatic necrosis disease (AHPND).</title>
        <authorList>
            <person name="Yang Q."/>
            <person name="Dong X."/>
            <person name="Xie G."/>
            <person name="Fu S."/>
            <person name="Zou P."/>
            <person name="Sun J."/>
            <person name="Wang Y."/>
            <person name="Huang J."/>
        </authorList>
    </citation>
    <scope>NUCLEOTIDE SEQUENCE [LARGE SCALE GENOMIC DNA]</scope>
    <source>
        <strain evidence="1 2">20160303005-1</strain>
        <plasmid evidence="2">pvpsd2016-4</plasmid>
    </source>
</reference>
<geneLocation type="plasmid" evidence="2">
    <name>pvpsd2016-4</name>
</geneLocation>
<organism evidence="1 2">
    <name type="scientific">Vibrio parahaemolyticus</name>
    <dbReference type="NCBI Taxonomy" id="670"/>
    <lineage>
        <taxon>Bacteria</taxon>
        <taxon>Pseudomonadati</taxon>
        <taxon>Pseudomonadota</taxon>
        <taxon>Gammaproteobacteria</taxon>
        <taxon>Vibrionales</taxon>
        <taxon>Vibrionaceae</taxon>
        <taxon>Vibrio</taxon>
    </lineage>
</organism>
<dbReference type="EMBL" id="CP034303">
    <property type="protein sequence ID" value="QHH13325.1"/>
    <property type="molecule type" value="Genomic_DNA"/>
</dbReference>
<sequence length="82" mass="9605">MSKASENRHYHEVNNVERVEYPCKCGQGFYRYDPDGERSTHNQLPHRCTKCNERVFFSIPYPALRYKGRIFVDWGTVSGFGA</sequence>
<evidence type="ECO:0000313" key="1">
    <source>
        <dbReference type="EMBL" id="QHH13325.1"/>
    </source>
</evidence>
<protein>
    <submittedName>
        <fullName evidence="1">Uncharacterized protein</fullName>
    </submittedName>
</protein>
<gene>
    <name evidence="1" type="ORF">EHC69_29140</name>
</gene>
<accession>A0AAX1G154</accession>
<dbReference type="Proteomes" id="UP000464718">
    <property type="component" value="Plasmid pvpsd2016-4"/>
</dbReference>
<evidence type="ECO:0000313" key="2">
    <source>
        <dbReference type="Proteomes" id="UP000464718"/>
    </source>
</evidence>
<keyword evidence="1" id="KW-0614">Plasmid</keyword>
<proteinExistence type="predicted"/>
<name>A0AAX1G154_VIBPH</name>
<dbReference type="AlphaFoldDB" id="A0AAX1G154"/>